<protein>
    <submittedName>
        <fullName evidence="2">Uncharacterized protein</fullName>
    </submittedName>
</protein>
<evidence type="ECO:0000313" key="2">
    <source>
        <dbReference type="EMBL" id="KAA1083235.1"/>
    </source>
</evidence>
<accession>A0A5B0N218</accession>
<gene>
    <name evidence="2" type="ORF">PGTUg99_015721</name>
</gene>
<proteinExistence type="predicted"/>
<name>A0A5B0N218_PUCGR</name>
<reference evidence="2 3" key="1">
    <citation type="submission" date="2019-05" db="EMBL/GenBank/DDBJ databases">
        <title>Emergence of the Ug99 lineage of the wheat stem rust pathogen through somatic hybridization.</title>
        <authorList>
            <person name="Li F."/>
            <person name="Upadhyaya N.M."/>
            <person name="Sperschneider J."/>
            <person name="Matny O."/>
            <person name="Nguyen-Phuc H."/>
            <person name="Mago R."/>
            <person name="Raley C."/>
            <person name="Miller M.E."/>
            <person name="Silverstein K.A.T."/>
            <person name="Henningsen E."/>
            <person name="Hirsch C.D."/>
            <person name="Visser B."/>
            <person name="Pretorius Z.A."/>
            <person name="Steffenson B.J."/>
            <person name="Schwessinger B."/>
            <person name="Dodds P.N."/>
            <person name="Figueroa M."/>
        </authorList>
    </citation>
    <scope>NUCLEOTIDE SEQUENCE [LARGE SCALE GENOMIC DNA]</scope>
    <source>
        <strain evidence="2 3">Ug99</strain>
    </source>
</reference>
<evidence type="ECO:0000313" key="3">
    <source>
        <dbReference type="Proteomes" id="UP000325313"/>
    </source>
</evidence>
<organism evidence="2 3">
    <name type="scientific">Puccinia graminis f. sp. tritici</name>
    <dbReference type="NCBI Taxonomy" id="56615"/>
    <lineage>
        <taxon>Eukaryota</taxon>
        <taxon>Fungi</taxon>
        <taxon>Dikarya</taxon>
        <taxon>Basidiomycota</taxon>
        <taxon>Pucciniomycotina</taxon>
        <taxon>Pucciniomycetes</taxon>
        <taxon>Pucciniales</taxon>
        <taxon>Pucciniaceae</taxon>
        <taxon>Puccinia</taxon>
    </lineage>
</organism>
<dbReference type="EMBL" id="VDEP01000438">
    <property type="protein sequence ID" value="KAA1083235.1"/>
    <property type="molecule type" value="Genomic_DNA"/>
</dbReference>
<dbReference type="AlphaFoldDB" id="A0A5B0N218"/>
<feature type="compositionally biased region" description="Basic and acidic residues" evidence="1">
    <location>
        <begin position="83"/>
        <end position="93"/>
    </location>
</feature>
<feature type="compositionally biased region" description="Gly residues" evidence="1">
    <location>
        <begin position="111"/>
        <end position="125"/>
    </location>
</feature>
<evidence type="ECO:0000256" key="1">
    <source>
        <dbReference type="SAM" id="MobiDB-lite"/>
    </source>
</evidence>
<dbReference type="Proteomes" id="UP000325313">
    <property type="component" value="Unassembled WGS sequence"/>
</dbReference>
<feature type="compositionally biased region" description="Low complexity" evidence="1">
    <location>
        <begin position="58"/>
        <end position="75"/>
    </location>
</feature>
<feature type="region of interest" description="Disordered" evidence="1">
    <location>
        <begin position="27"/>
        <end position="133"/>
    </location>
</feature>
<feature type="compositionally biased region" description="Polar residues" evidence="1">
    <location>
        <begin position="94"/>
        <end position="110"/>
    </location>
</feature>
<sequence length="133" mass="15203">MVPDISKFKTDIWQICYLQSQKFQELGFTDNPYTKGGERENWDPLSGEERRPKTRHMYSQPSHYSSNSHNYHSSQGENPHQTNHQEMRGEASFRKNSGHPSSGFRNTLNQGRGGCGNWGGRGSENGGEKKRSR</sequence>
<comment type="caution">
    <text evidence="2">The sequence shown here is derived from an EMBL/GenBank/DDBJ whole genome shotgun (WGS) entry which is preliminary data.</text>
</comment>
<feature type="compositionally biased region" description="Basic and acidic residues" evidence="1">
    <location>
        <begin position="36"/>
        <end position="51"/>
    </location>
</feature>